<proteinExistence type="inferred from homology"/>
<dbReference type="GO" id="GO:0006412">
    <property type="term" value="P:translation"/>
    <property type="evidence" value="ECO:0007669"/>
    <property type="project" value="InterPro"/>
</dbReference>
<evidence type="ECO:0000256" key="2">
    <source>
        <dbReference type="ARBA" id="ARBA00022980"/>
    </source>
</evidence>
<dbReference type="EMBL" id="CAUJNA010000393">
    <property type="protein sequence ID" value="CAJ1376430.1"/>
    <property type="molecule type" value="Genomic_DNA"/>
</dbReference>
<keyword evidence="6" id="KW-1185">Reference proteome</keyword>
<evidence type="ECO:0000256" key="3">
    <source>
        <dbReference type="ARBA" id="ARBA00023274"/>
    </source>
</evidence>
<dbReference type="GO" id="GO:0005840">
    <property type="term" value="C:ribosome"/>
    <property type="evidence" value="ECO:0007669"/>
    <property type="project" value="UniProtKB-KW"/>
</dbReference>
<dbReference type="InterPro" id="IPR035977">
    <property type="entry name" value="Ribosomal_bL36_sp"/>
</dbReference>
<evidence type="ECO:0000313" key="6">
    <source>
        <dbReference type="Proteomes" id="UP001178507"/>
    </source>
</evidence>
<evidence type="ECO:0000313" key="5">
    <source>
        <dbReference type="EMBL" id="CAJ1376430.1"/>
    </source>
</evidence>
<protein>
    <recommendedName>
        <fullName evidence="4">Ribosomal protein</fullName>
    </recommendedName>
</protein>
<comment type="caution">
    <text evidence="5">The sequence shown here is derived from an EMBL/GenBank/DDBJ whole genome shotgun (WGS) entry which is preliminary data.</text>
</comment>
<dbReference type="NCBIfam" id="TIGR01022">
    <property type="entry name" value="rpmJ_bact"/>
    <property type="match status" value="1"/>
</dbReference>
<keyword evidence="2 4" id="KW-0689">Ribosomal protein</keyword>
<dbReference type="SUPFAM" id="SSF57840">
    <property type="entry name" value="Ribosomal protein L36"/>
    <property type="match status" value="1"/>
</dbReference>
<dbReference type="GO" id="GO:0003735">
    <property type="term" value="F:structural constituent of ribosome"/>
    <property type="evidence" value="ECO:0007669"/>
    <property type="project" value="InterPro"/>
</dbReference>
<organism evidence="5 6">
    <name type="scientific">Effrenium voratum</name>
    <dbReference type="NCBI Taxonomy" id="2562239"/>
    <lineage>
        <taxon>Eukaryota</taxon>
        <taxon>Sar</taxon>
        <taxon>Alveolata</taxon>
        <taxon>Dinophyceae</taxon>
        <taxon>Suessiales</taxon>
        <taxon>Symbiodiniaceae</taxon>
        <taxon>Effrenium</taxon>
    </lineage>
</organism>
<keyword evidence="3 4" id="KW-0687">Ribonucleoprotein</keyword>
<name>A0AA36HW41_9DINO</name>
<gene>
    <name evidence="5" type="ORF">EVOR1521_LOCUS5504</name>
</gene>
<dbReference type="GO" id="GO:1990904">
    <property type="term" value="C:ribonucleoprotein complex"/>
    <property type="evidence" value="ECO:0007669"/>
    <property type="project" value="UniProtKB-KW"/>
</dbReference>
<reference evidence="5" key="1">
    <citation type="submission" date="2023-08" db="EMBL/GenBank/DDBJ databases">
        <authorList>
            <person name="Chen Y."/>
            <person name="Shah S."/>
            <person name="Dougan E. K."/>
            <person name="Thang M."/>
            <person name="Chan C."/>
        </authorList>
    </citation>
    <scope>NUCLEOTIDE SEQUENCE</scope>
</reference>
<evidence type="ECO:0000256" key="4">
    <source>
        <dbReference type="RuleBase" id="RU000570"/>
    </source>
</evidence>
<evidence type="ECO:0000256" key="1">
    <source>
        <dbReference type="ARBA" id="ARBA00007645"/>
    </source>
</evidence>
<sequence length="143" mass="16271">MARGILSFCPRAALLHPRRATSGRNFAKASQGLKPGALVQSNVIFSRSCSVGSVCHMVSLGPKLGFCRDFKQAIIEPLTRLYMKYRTAVYPRCKDCRIIVRYGRLWRLCRVRRHKLRQPGITTFKKRMNKYGGWAQSNVAPGR</sequence>
<dbReference type="AlphaFoldDB" id="A0AA36HW41"/>
<dbReference type="Pfam" id="PF00444">
    <property type="entry name" value="Ribosomal_L36"/>
    <property type="match status" value="1"/>
</dbReference>
<dbReference type="Proteomes" id="UP001178507">
    <property type="component" value="Unassembled WGS sequence"/>
</dbReference>
<accession>A0AA36HW41</accession>
<dbReference type="InterPro" id="IPR000473">
    <property type="entry name" value="Ribosomal_bL36"/>
</dbReference>
<comment type="similarity">
    <text evidence="1 4">Belongs to the bacterial ribosomal protein bL36 family.</text>
</comment>